<feature type="signal peptide" evidence="1">
    <location>
        <begin position="1"/>
        <end position="22"/>
    </location>
</feature>
<gene>
    <name evidence="2" type="ORF">J3Q64DRAFT_1101443</name>
</gene>
<evidence type="ECO:0000313" key="3">
    <source>
        <dbReference type="Proteomes" id="UP001448207"/>
    </source>
</evidence>
<dbReference type="Proteomes" id="UP001448207">
    <property type="component" value="Unassembled WGS sequence"/>
</dbReference>
<protein>
    <submittedName>
        <fullName evidence="2">Uncharacterized protein</fullName>
    </submittedName>
</protein>
<reference evidence="2 3" key="1">
    <citation type="submission" date="2024-04" db="EMBL/GenBank/DDBJ databases">
        <title>Symmetric and asymmetric DNA N6-adenine methylation regulates different biological responses in Mucorales.</title>
        <authorList>
            <consortium name="Lawrence Berkeley National Laboratory"/>
            <person name="Lax C."/>
            <person name="Mondo S.J."/>
            <person name="Osorio-Concepcion M."/>
            <person name="Muszewska A."/>
            <person name="Corrochano-Luque M."/>
            <person name="Gutierrez G."/>
            <person name="Riley R."/>
            <person name="Lipzen A."/>
            <person name="Guo J."/>
            <person name="Hundley H."/>
            <person name="Amirebrahimi M."/>
            <person name="Ng V."/>
            <person name="Lorenzo-Gutierrez D."/>
            <person name="Binder U."/>
            <person name="Yang J."/>
            <person name="Song Y."/>
            <person name="Canovas D."/>
            <person name="Navarro E."/>
            <person name="Freitag M."/>
            <person name="Gabaldon T."/>
            <person name="Grigoriev I.V."/>
            <person name="Corrochano L.M."/>
            <person name="Nicolas F.E."/>
            <person name="Garre V."/>
        </authorList>
    </citation>
    <scope>NUCLEOTIDE SEQUENCE [LARGE SCALE GENOMIC DNA]</scope>
    <source>
        <strain evidence="2 3">L51</strain>
    </source>
</reference>
<feature type="chain" id="PRO_5045083780" evidence="1">
    <location>
        <begin position="23"/>
        <end position="130"/>
    </location>
</feature>
<proteinExistence type="predicted"/>
<name>A0ABR3AYJ2_PHYBL</name>
<keyword evidence="3" id="KW-1185">Reference proteome</keyword>
<organism evidence="2 3">
    <name type="scientific">Phycomyces blakesleeanus</name>
    <dbReference type="NCBI Taxonomy" id="4837"/>
    <lineage>
        <taxon>Eukaryota</taxon>
        <taxon>Fungi</taxon>
        <taxon>Fungi incertae sedis</taxon>
        <taxon>Mucoromycota</taxon>
        <taxon>Mucoromycotina</taxon>
        <taxon>Mucoromycetes</taxon>
        <taxon>Mucorales</taxon>
        <taxon>Phycomycetaceae</taxon>
        <taxon>Phycomyces</taxon>
    </lineage>
</organism>
<evidence type="ECO:0000313" key="2">
    <source>
        <dbReference type="EMBL" id="KAL0085489.1"/>
    </source>
</evidence>
<dbReference type="EMBL" id="JBCLYO010000010">
    <property type="protein sequence ID" value="KAL0085489.1"/>
    <property type="molecule type" value="Genomic_DNA"/>
</dbReference>
<evidence type="ECO:0000256" key="1">
    <source>
        <dbReference type="SAM" id="SignalP"/>
    </source>
</evidence>
<comment type="caution">
    <text evidence="2">The sequence shown here is derived from an EMBL/GenBank/DDBJ whole genome shotgun (WGS) entry which is preliminary data.</text>
</comment>
<keyword evidence="1" id="KW-0732">Signal</keyword>
<accession>A0ABR3AYJ2</accession>
<sequence>MQTDFCSLIFLLFFLLLPLHHNIHNNHKSLPPPPLPPNLLVPLFSNPFKLSIYHTIPPTFPYPFFFLSLPPISLIHTHTHYISTSKFPPSNPFSSFNSSSSVTLQPTKVFYNPSSLNHSHLKTTRKMAFL</sequence>